<dbReference type="AlphaFoldDB" id="A0A6S7IAY4"/>
<proteinExistence type="predicted"/>
<accession>A0A6S7IAY4</accession>
<reference evidence="1" key="1">
    <citation type="submission" date="2020-04" db="EMBL/GenBank/DDBJ databases">
        <authorList>
            <person name="Alioto T."/>
            <person name="Alioto T."/>
            <person name="Gomez Garrido J."/>
        </authorList>
    </citation>
    <scope>NUCLEOTIDE SEQUENCE</scope>
    <source>
        <strain evidence="1">A484AB</strain>
    </source>
</reference>
<evidence type="ECO:0000313" key="1">
    <source>
        <dbReference type="EMBL" id="CAB4014113.1"/>
    </source>
</evidence>
<sequence length="90" mass="9898">MELTALLNTPTIATCTVGEFYNLYNPNHINATVLDNPRKKIMDKITSTKFAPVSVNPGLAQATRMCREFNCESHTTGDSRKIVLTPEGKG</sequence>
<dbReference type="Proteomes" id="UP001152795">
    <property type="component" value="Unassembled WGS sequence"/>
</dbReference>
<comment type="caution">
    <text evidence="1">The sequence shown here is derived from an EMBL/GenBank/DDBJ whole genome shotgun (WGS) entry which is preliminary data.</text>
</comment>
<name>A0A6S7IAY4_PARCT</name>
<evidence type="ECO:0000313" key="2">
    <source>
        <dbReference type="Proteomes" id="UP001152795"/>
    </source>
</evidence>
<dbReference type="EMBL" id="CACRXK020008155">
    <property type="protein sequence ID" value="CAB4014113.1"/>
    <property type="molecule type" value="Genomic_DNA"/>
</dbReference>
<organism evidence="1 2">
    <name type="scientific">Paramuricea clavata</name>
    <name type="common">Red gorgonian</name>
    <name type="synonym">Violescent sea-whip</name>
    <dbReference type="NCBI Taxonomy" id="317549"/>
    <lineage>
        <taxon>Eukaryota</taxon>
        <taxon>Metazoa</taxon>
        <taxon>Cnidaria</taxon>
        <taxon>Anthozoa</taxon>
        <taxon>Octocorallia</taxon>
        <taxon>Malacalcyonacea</taxon>
        <taxon>Plexauridae</taxon>
        <taxon>Paramuricea</taxon>
    </lineage>
</organism>
<keyword evidence="2" id="KW-1185">Reference proteome</keyword>
<protein>
    <submittedName>
        <fullName evidence="1">Uncharacterized protein</fullName>
    </submittedName>
</protein>
<gene>
    <name evidence="1" type="ORF">PACLA_8A030839</name>
</gene>